<comment type="caution">
    <text evidence="9">The sequence shown here is derived from an EMBL/GenBank/DDBJ whole genome shotgun (WGS) entry which is preliminary data.</text>
</comment>
<dbReference type="InterPro" id="IPR000209">
    <property type="entry name" value="Peptidase_S8/S53_dom"/>
</dbReference>
<comment type="similarity">
    <text evidence="1 6">Belongs to the peptidase S8 family.</text>
</comment>
<evidence type="ECO:0000313" key="9">
    <source>
        <dbReference type="EMBL" id="HDP14650.1"/>
    </source>
</evidence>
<dbReference type="InterPro" id="IPR023828">
    <property type="entry name" value="Peptidase_S8_Ser-AS"/>
</dbReference>
<keyword evidence="4 6" id="KW-0720">Serine protease</keyword>
<dbReference type="InterPro" id="IPR050131">
    <property type="entry name" value="Peptidase_S8_subtilisin-like"/>
</dbReference>
<organism evidence="9">
    <name type="scientific">Thermofilum adornatum</name>
    <dbReference type="NCBI Taxonomy" id="1365176"/>
    <lineage>
        <taxon>Archaea</taxon>
        <taxon>Thermoproteota</taxon>
        <taxon>Thermoprotei</taxon>
        <taxon>Thermofilales</taxon>
        <taxon>Thermofilaceae</taxon>
        <taxon>Thermofilum</taxon>
    </lineage>
</organism>
<dbReference type="PANTHER" id="PTHR43806">
    <property type="entry name" value="PEPTIDASE S8"/>
    <property type="match status" value="1"/>
</dbReference>
<dbReference type="GO" id="GO:0004252">
    <property type="term" value="F:serine-type endopeptidase activity"/>
    <property type="evidence" value="ECO:0007669"/>
    <property type="project" value="InterPro"/>
</dbReference>
<accession>A0A7C1GK35</accession>
<reference evidence="9" key="1">
    <citation type="journal article" date="2020" name="mSystems">
        <title>Genome- and Community-Level Interaction Insights into Carbon Utilization and Element Cycling Functions of Hydrothermarchaeota in Hydrothermal Sediment.</title>
        <authorList>
            <person name="Zhou Z."/>
            <person name="Liu Y."/>
            <person name="Xu W."/>
            <person name="Pan J."/>
            <person name="Luo Z.H."/>
            <person name="Li M."/>
        </authorList>
    </citation>
    <scope>NUCLEOTIDE SEQUENCE [LARGE SCALE GENOMIC DNA]</scope>
    <source>
        <strain evidence="9">SpSt-116</strain>
    </source>
</reference>
<dbReference type="InterPro" id="IPR022398">
    <property type="entry name" value="Peptidase_S8_His-AS"/>
</dbReference>
<proteinExistence type="inferred from homology"/>
<feature type="active site" description="Charge relay system" evidence="5">
    <location>
        <position position="287"/>
    </location>
</feature>
<feature type="active site" description="Charge relay system" evidence="5">
    <location>
        <position position="476"/>
    </location>
</feature>
<evidence type="ECO:0000256" key="6">
    <source>
        <dbReference type="RuleBase" id="RU003355"/>
    </source>
</evidence>
<keyword evidence="2 6" id="KW-0645">Protease</keyword>
<feature type="active site" description="Charge relay system" evidence="5">
    <location>
        <position position="243"/>
    </location>
</feature>
<dbReference type="InterPro" id="IPR023827">
    <property type="entry name" value="Peptidase_S8_Asp-AS"/>
</dbReference>
<evidence type="ECO:0000256" key="1">
    <source>
        <dbReference type="ARBA" id="ARBA00011073"/>
    </source>
</evidence>
<dbReference type="Gene3D" id="3.40.50.200">
    <property type="entry name" value="Peptidase S8/S53 domain"/>
    <property type="match status" value="1"/>
</dbReference>
<dbReference type="PROSITE" id="PS51892">
    <property type="entry name" value="SUBTILASE"/>
    <property type="match status" value="1"/>
</dbReference>
<dbReference type="PROSITE" id="PS00136">
    <property type="entry name" value="SUBTILASE_ASP"/>
    <property type="match status" value="1"/>
</dbReference>
<dbReference type="InterPro" id="IPR058502">
    <property type="entry name" value="PLL-like_beta-prop"/>
</dbReference>
<dbReference type="InterPro" id="IPR015500">
    <property type="entry name" value="Peptidase_S8_subtilisin-rel"/>
</dbReference>
<feature type="domain" description="PLL-like beta propeller" evidence="8">
    <location>
        <begin position="1299"/>
        <end position="1544"/>
    </location>
</feature>
<dbReference type="PANTHER" id="PTHR43806:SF65">
    <property type="entry name" value="SERINE PROTEASE APRX"/>
    <property type="match status" value="1"/>
</dbReference>
<dbReference type="Gene3D" id="2.60.40.10">
    <property type="entry name" value="Immunoglobulins"/>
    <property type="match status" value="1"/>
</dbReference>
<evidence type="ECO:0000259" key="7">
    <source>
        <dbReference type="Pfam" id="PF00082"/>
    </source>
</evidence>
<feature type="domain" description="Peptidase S8/S53" evidence="7">
    <location>
        <begin position="234"/>
        <end position="523"/>
    </location>
</feature>
<dbReference type="PROSITE" id="PS00137">
    <property type="entry name" value="SUBTILASE_HIS"/>
    <property type="match status" value="1"/>
</dbReference>
<evidence type="ECO:0000259" key="8">
    <source>
        <dbReference type="Pfam" id="PF26607"/>
    </source>
</evidence>
<dbReference type="Pfam" id="PF00082">
    <property type="entry name" value="Peptidase_S8"/>
    <property type="match status" value="1"/>
</dbReference>
<dbReference type="SUPFAM" id="SSF52743">
    <property type="entry name" value="Subtilisin-like"/>
    <property type="match status" value="1"/>
</dbReference>
<dbReference type="SUPFAM" id="SSF89372">
    <property type="entry name" value="Fucose-specific lectin"/>
    <property type="match status" value="1"/>
</dbReference>
<protein>
    <submittedName>
        <fullName evidence="9">Uncharacterized protein</fullName>
    </submittedName>
</protein>
<dbReference type="CDD" id="cd07487">
    <property type="entry name" value="Peptidases_S8_1"/>
    <property type="match status" value="1"/>
</dbReference>
<evidence type="ECO:0000256" key="3">
    <source>
        <dbReference type="ARBA" id="ARBA00022801"/>
    </source>
</evidence>
<dbReference type="GO" id="GO:0006508">
    <property type="term" value="P:proteolysis"/>
    <property type="evidence" value="ECO:0007669"/>
    <property type="project" value="UniProtKB-KW"/>
</dbReference>
<name>A0A7C1GK35_9CREN</name>
<gene>
    <name evidence="9" type="ORF">ENN26_02560</name>
</gene>
<sequence>MNKLKKTKLQQRKTILAAIALSLLATIIASYLGVLASPNGTNYNTASQVPLINSASDARVQDTYPVLLVTGDTVYVKNSSKGLQVVAIEPADPTKLGQGFHIIRAKDHLYVIPSYVNLAKYDIGLFDVEYLFREKYYNETYYPLIVKASQSSSIVSVTDTVSKVGGKGKVISSTVKLAAIRTSNSKDSLVKLFKNLLESGNVEKVWLDRKLYAKLNVSVPLIGAPTAWKLGYNGSGIKIAILDTGIDPTHPDFYFPNGASKILLQKSFVDYNGDGVPDEDTYDYQGHGTHVASIAAGTGLASKGKFKGVAPGALLLIGKVLNRYGWGYSSWIINGIDWAVASGAKVISMSLGGGFTDGTDPLSMECNWAVSQGVAVVVAAGNEGYWGYLSVTAPGTASNVITVGATGKNDLIAWFSSKGPTIDLRIKPDIVAPGVSIWAALAKNSEIAEWVKEGYIPGIDVNGDGVYDYVQLSGTSMATPHVSGAVALILQKYPSMKPADIKNLLLSTANWLTGYNVFQQGAGRLNVSYAINPVLYLSPAEINFGVPNTKVVYTPITLVSMWNKNVTLAFDVSFSSVDHPEVSSIKNAFYVANKTVTLLAGKTARIVFVANFTSLPQTDLWGVINVINASSGKVLAHGVFSAFKWYKLTIKKVDIYGNPAAYNYIFVIPNATRYGTLLYWWLGFAFTNSSGVTYYYLPPGVYNVVTSRYDYSTGRTYSIVKQVVLSSDMTLMLNESETKEIKLAGTSGQVPIEKVVNVYVPMYFTDSSGTHMGTFSDSWLIWYPSTVSDYFITPYPADIRYKLIPNSQANPTDPDLILSDVIYSPIFVFNNVTSPRVLSPSYEISTNIEYRTPATGPVSVAFALHFLYEGVYRSNSFYPWSISFAYWLNAPKKLQVMVNPFWKGANVKWAKLFIWAWKSWDMPRVYSPYWDYMGDVFLKDLYNQRVYSPLLFIASEPEYRVVTSTSFTLNRSRLLGLDFWSWMRTALNKTVYWWGSATYVSTKVYINGQNVTNLCSVGVWGDTVHIFTKNINFSVPAIVTVYHNFTRSHTLSTSASVKSVYVVENWGNGTWYVKPFYIESIDAGLDANNTLSTVRPAKVRVTVTSSYNLTHVVLRYRSGGAWYNSTLVSKTGFAQGTNTYVFALDRLSNQTFVDLWIYLRDKKGNLFEENVTRAFYVNYIYPPDTIPPTVSASNSPVTPSSSQSVTFTVAAQDNPGGSGIASVKLYVDDRLVQTWSSAGTFTYVGGPYPEGIHTYYVVATDKAGNVAQTSRRYFAVANIITVVVGMDGSIYYKPCISGCSYVKLASGVTPDTPSAVYLDGKLYIAVRGADNGIYVGRVDNVGSGNVVWQQVPGSTPSKPSLATDGVRLYLVVRGSDNYIYINIYDIPSGSWLGWKRINGLTSKAPVATYLGGKIHLIVIGADGKSLYHGQIETTNFGVVWTQINGQSDVEPSITTDGTRLYIAVKGLDTKIYVNTWFGSWGSWEAIPTGSTQSSPAIVYRPSNLYILVRGNDNKIYYTFRLGSGQYYSWYSLDGLTQYSPSVTSRA</sequence>
<dbReference type="InterPro" id="IPR013783">
    <property type="entry name" value="Ig-like_fold"/>
</dbReference>
<evidence type="ECO:0000256" key="2">
    <source>
        <dbReference type="ARBA" id="ARBA00022670"/>
    </source>
</evidence>
<evidence type="ECO:0000256" key="5">
    <source>
        <dbReference type="PIRSR" id="PIRSR615500-1"/>
    </source>
</evidence>
<dbReference type="EMBL" id="DSAY01000047">
    <property type="protein sequence ID" value="HDP14650.1"/>
    <property type="molecule type" value="Genomic_DNA"/>
</dbReference>
<keyword evidence="3 6" id="KW-0378">Hydrolase</keyword>
<evidence type="ECO:0000256" key="4">
    <source>
        <dbReference type="ARBA" id="ARBA00022825"/>
    </source>
</evidence>
<dbReference type="Pfam" id="PF26607">
    <property type="entry name" value="DUF8189"/>
    <property type="match status" value="1"/>
</dbReference>
<dbReference type="PROSITE" id="PS00138">
    <property type="entry name" value="SUBTILASE_SER"/>
    <property type="match status" value="1"/>
</dbReference>
<dbReference type="InterPro" id="IPR036852">
    <property type="entry name" value="Peptidase_S8/S53_dom_sf"/>
</dbReference>
<dbReference type="PRINTS" id="PR00723">
    <property type="entry name" value="SUBTILISIN"/>
</dbReference>